<evidence type="ECO:0000256" key="4">
    <source>
        <dbReference type="ARBA" id="ARBA00035244"/>
    </source>
</evidence>
<proteinExistence type="inferred from homology"/>
<sequence>MKATLINFKDNSTSTAELPAAIFGVSVSPSLIAQAIRVYSSNFHQSTSKVQTRGEVSLTTAKAYKQKGTGKARHGAKSAPIFVGGGVAHGPKGIRPGRLKLNQKMRHLSLLGVLAGLAADGRVFLATNLDSVKAKTSELDKVLKSNSLDRNTMIITSAHTDNFVQAVKNLRYTSIVTPTNLNAYSVSRHHRLLIDTTALPELAKTFTAAHKAIEFKLTVPTKKATPKKTTTKKVATKAK</sequence>
<dbReference type="InterPro" id="IPR002136">
    <property type="entry name" value="Ribosomal_uL4"/>
</dbReference>
<dbReference type="GO" id="GO:1990904">
    <property type="term" value="C:ribonucleoprotein complex"/>
    <property type="evidence" value="ECO:0007669"/>
    <property type="project" value="UniProtKB-KW"/>
</dbReference>
<comment type="similarity">
    <text evidence="1">Belongs to the universal ribosomal protein uL4 family.</text>
</comment>
<dbReference type="GO" id="GO:0005840">
    <property type="term" value="C:ribosome"/>
    <property type="evidence" value="ECO:0007669"/>
    <property type="project" value="UniProtKB-KW"/>
</dbReference>
<dbReference type="InterPro" id="IPR013005">
    <property type="entry name" value="Ribosomal_uL4-like"/>
</dbReference>
<organism evidence="6 7">
    <name type="scientific">Candidatus Collierbacteria bacterium RIFOXYB1_FULL_49_13</name>
    <dbReference type="NCBI Taxonomy" id="1817728"/>
    <lineage>
        <taxon>Bacteria</taxon>
        <taxon>Candidatus Collieribacteriota</taxon>
    </lineage>
</organism>
<evidence type="ECO:0000313" key="7">
    <source>
        <dbReference type="Proteomes" id="UP000176682"/>
    </source>
</evidence>
<dbReference type="AlphaFoldDB" id="A0A1F5FHL7"/>
<comment type="caution">
    <text evidence="6">The sequence shown here is derived from an EMBL/GenBank/DDBJ whole genome shotgun (WGS) entry which is preliminary data.</text>
</comment>
<dbReference type="SUPFAM" id="SSF52166">
    <property type="entry name" value="Ribosomal protein L4"/>
    <property type="match status" value="1"/>
</dbReference>
<dbReference type="Proteomes" id="UP000176682">
    <property type="component" value="Unassembled WGS sequence"/>
</dbReference>
<dbReference type="GO" id="GO:0003735">
    <property type="term" value="F:structural constituent of ribosome"/>
    <property type="evidence" value="ECO:0007669"/>
    <property type="project" value="InterPro"/>
</dbReference>
<accession>A0A1F5FHL7</accession>
<dbReference type="NCBIfam" id="TIGR03953">
    <property type="entry name" value="rplD_bact"/>
    <property type="match status" value="1"/>
</dbReference>
<dbReference type="PANTHER" id="PTHR10746">
    <property type="entry name" value="50S RIBOSOMAL PROTEIN L4"/>
    <property type="match status" value="1"/>
</dbReference>
<evidence type="ECO:0000256" key="5">
    <source>
        <dbReference type="ARBA" id="ARBA00035462"/>
    </source>
</evidence>
<gene>
    <name evidence="6" type="ORF">A2368_01065</name>
</gene>
<dbReference type="GO" id="GO:0006412">
    <property type="term" value="P:translation"/>
    <property type="evidence" value="ECO:0007669"/>
    <property type="project" value="InterPro"/>
</dbReference>
<reference evidence="6 7" key="1">
    <citation type="journal article" date="2016" name="Nat. Commun.">
        <title>Thousands of microbial genomes shed light on interconnected biogeochemical processes in an aquifer system.</title>
        <authorList>
            <person name="Anantharaman K."/>
            <person name="Brown C.T."/>
            <person name="Hug L.A."/>
            <person name="Sharon I."/>
            <person name="Castelle C.J."/>
            <person name="Probst A.J."/>
            <person name="Thomas B.C."/>
            <person name="Singh A."/>
            <person name="Wilkins M.J."/>
            <person name="Karaoz U."/>
            <person name="Brodie E.L."/>
            <person name="Williams K.H."/>
            <person name="Hubbard S.S."/>
            <person name="Banfield J.F."/>
        </authorList>
    </citation>
    <scope>NUCLEOTIDE SEQUENCE [LARGE SCALE GENOMIC DNA]</scope>
</reference>
<dbReference type="PANTHER" id="PTHR10746:SF6">
    <property type="entry name" value="LARGE RIBOSOMAL SUBUNIT PROTEIN UL4M"/>
    <property type="match status" value="1"/>
</dbReference>
<dbReference type="Pfam" id="PF00573">
    <property type="entry name" value="Ribosomal_L4"/>
    <property type="match status" value="1"/>
</dbReference>
<evidence type="ECO:0000256" key="1">
    <source>
        <dbReference type="ARBA" id="ARBA00010528"/>
    </source>
</evidence>
<dbReference type="InterPro" id="IPR023574">
    <property type="entry name" value="Ribosomal_uL4_dom_sf"/>
</dbReference>
<dbReference type="EMBL" id="MFAM01000026">
    <property type="protein sequence ID" value="OGD79138.1"/>
    <property type="molecule type" value="Genomic_DNA"/>
</dbReference>
<keyword evidence="2 6" id="KW-0689">Ribosomal protein</keyword>
<evidence type="ECO:0000256" key="2">
    <source>
        <dbReference type="ARBA" id="ARBA00022980"/>
    </source>
</evidence>
<dbReference type="Gene3D" id="3.40.1370.10">
    <property type="match status" value="1"/>
</dbReference>
<evidence type="ECO:0000313" key="6">
    <source>
        <dbReference type="EMBL" id="OGD79138.1"/>
    </source>
</evidence>
<name>A0A1F5FHL7_9BACT</name>
<protein>
    <recommendedName>
        <fullName evidence="4">Large ribosomal subunit protein uL4</fullName>
    </recommendedName>
    <alternativeName>
        <fullName evidence="5">50S ribosomal protein L4</fullName>
    </alternativeName>
</protein>
<keyword evidence="3" id="KW-0687">Ribonucleoprotein</keyword>
<evidence type="ECO:0000256" key="3">
    <source>
        <dbReference type="ARBA" id="ARBA00023274"/>
    </source>
</evidence>